<gene>
    <name evidence="2" type="ORF">SAMN04487948_11449</name>
</gene>
<sequence length="51" mass="6136">MLDRMIRLLIILITNNIATVLFVFVSLVFYAFTRRTFVWGRRRYPLARNST</sequence>
<dbReference type="EMBL" id="FODV01000014">
    <property type="protein sequence ID" value="SEP10514.1"/>
    <property type="molecule type" value="Genomic_DNA"/>
</dbReference>
<feature type="transmembrane region" description="Helical" evidence="1">
    <location>
        <begin position="6"/>
        <end position="33"/>
    </location>
</feature>
<keyword evidence="1" id="KW-1133">Transmembrane helix</keyword>
<evidence type="ECO:0000313" key="3">
    <source>
        <dbReference type="Proteomes" id="UP000199126"/>
    </source>
</evidence>
<organism evidence="2 3">
    <name type="scientific">Halogranum amylolyticum</name>
    <dbReference type="NCBI Taxonomy" id="660520"/>
    <lineage>
        <taxon>Archaea</taxon>
        <taxon>Methanobacteriati</taxon>
        <taxon>Methanobacteriota</taxon>
        <taxon>Stenosarchaea group</taxon>
        <taxon>Halobacteria</taxon>
        <taxon>Halobacteriales</taxon>
        <taxon>Haloferacaceae</taxon>
    </lineage>
</organism>
<reference evidence="3" key="1">
    <citation type="submission" date="2016-10" db="EMBL/GenBank/DDBJ databases">
        <authorList>
            <person name="Varghese N."/>
            <person name="Submissions S."/>
        </authorList>
    </citation>
    <scope>NUCLEOTIDE SEQUENCE [LARGE SCALE GENOMIC DNA]</scope>
    <source>
        <strain evidence="3">CGMCC 1.10121</strain>
    </source>
</reference>
<proteinExistence type="predicted"/>
<evidence type="ECO:0000256" key="1">
    <source>
        <dbReference type="SAM" id="Phobius"/>
    </source>
</evidence>
<evidence type="ECO:0000313" key="2">
    <source>
        <dbReference type="EMBL" id="SEP10514.1"/>
    </source>
</evidence>
<protein>
    <submittedName>
        <fullName evidence="2">Uncharacterized protein</fullName>
    </submittedName>
</protein>
<keyword evidence="1" id="KW-0472">Membrane</keyword>
<accession>A0A1H8V5F4</accession>
<dbReference type="AlphaFoldDB" id="A0A1H8V5F4"/>
<keyword evidence="3" id="KW-1185">Reference proteome</keyword>
<dbReference type="Proteomes" id="UP000199126">
    <property type="component" value="Unassembled WGS sequence"/>
</dbReference>
<name>A0A1H8V5F4_9EURY</name>
<keyword evidence="1" id="KW-0812">Transmembrane</keyword>